<gene>
    <name evidence="1" type="ORF">UX10_C0005G0029</name>
</gene>
<protein>
    <submittedName>
        <fullName evidence="1">Uncharacterized protein</fullName>
    </submittedName>
</protein>
<dbReference type="AlphaFoldDB" id="A0A0G1PQU1"/>
<accession>A0A0G1PQU1</accession>
<evidence type="ECO:0000313" key="1">
    <source>
        <dbReference type="EMBL" id="KKU07823.1"/>
    </source>
</evidence>
<dbReference type="Proteomes" id="UP000033999">
    <property type="component" value="Unassembled WGS sequence"/>
</dbReference>
<proteinExistence type="predicted"/>
<sequence length="278" mass="31224">MREIFVFPNDAVGVIGDMPRRAILAIGMRDQTPRRLQVLVLDEDEQRMLDEEGHVRVALTKYDPARFWYAEYVGLHKNGRTIGACTGKMPAEVLDGLVQTFAPYLASKFNAGDAVADLLLATTTPSRTMTEGSRINRTVFKDFLCPRFLPSGGFIAARGNNLYACVHGETHELAQFGEQVGRINRVRHDGTTYYVLVSLVSGRTERMDMEFLEHGIRCSRPYPYLGLRGIEAIITDSSRAYSITIAVEEDIPIVRIRHRRDSRTTRPFQVITGLSADV</sequence>
<evidence type="ECO:0000313" key="2">
    <source>
        <dbReference type="Proteomes" id="UP000033999"/>
    </source>
</evidence>
<name>A0A0G1PQU1_9BACT</name>
<dbReference type="EMBL" id="LCKX01000005">
    <property type="protein sequence ID" value="KKU07823.1"/>
    <property type="molecule type" value="Genomic_DNA"/>
</dbReference>
<comment type="caution">
    <text evidence="1">The sequence shown here is derived from an EMBL/GenBank/DDBJ whole genome shotgun (WGS) entry which is preliminary data.</text>
</comment>
<reference evidence="1 2" key="1">
    <citation type="journal article" date="2015" name="Nature">
        <title>rRNA introns, odd ribosomes, and small enigmatic genomes across a large radiation of phyla.</title>
        <authorList>
            <person name="Brown C.T."/>
            <person name="Hug L.A."/>
            <person name="Thomas B.C."/>
            <person name="Sharon I."/>
            <person name="Castelle C.J."/>
            <person name="Singh A."/>
            <person name="Wilkins M.J."/>
            <person name="Williams K.H."/>
            <person name="Banfield J.F."/>
        </authorList>
    </citation>
    <scope>NUCLEOTIDE SEQUENCE [LARGE SCALE GENOMIC DNA]</scope>
</reference>
<organism evidence="1 2">
    <name type="scientific">Candidatus Magasanikbacteria bacterium GW2011_GWA2_45_39</name>
    <dbReference type="NCBI Taxonomy" id="1619041"/>
    <lineage>
        <taxon>Bacteria</taxon>
        <taxon>Candidatus Magasanikiibacteriota</taxon>
    </lineage>
</organism>